<keyword evidence="2" id="KW-1185">Reference proteome</keyword>
<sequence>MRNSISLTIGQSYLPDLSVKGSSLIRPAVEAIERNPGAAADIALATTDRLIRDTPDQPQVLRAILKEWVAAVCVVRDRS</sequence>
<dbReference type="EMBL" id="CP017756">
    <property type="protein sequence ID" value="AOZ11170.1"/>
    <property type="molecule type" value="Genomic_DNA"/>
</dbReference>
<organism evidence="1 2">
    <name type="scientific">Cupriavidus malaysiensis</name>
    <dbReference type="NCBI Taxonomy" id="367825"/>
    <lineage>
        <taxon>Bacteria</taxon>
        <taxon>Pseudomonadati</taxon>
        <taxon>Pseudomonadota</taxon>
        <taxon>Betaproteobacteria</taxon>
        <taxon>Burkholderiales</taxon>
        <taxon>Burkholderiaceae</taxon>
        <taxon>Cupriavidus</taxon>
    </lineage>
</organism>
<dbReference type="RefSeq" id="WP_071073787.1">
    <property type="nucleotide sequence ID" value="NZ_CP017756.1"/>
</dbReference>
<name>A0ABM6FH01_9BURK</name>
<protein>
    <submittedName>
        <fullName evidence="1">Uncharacterized protein</fullName>
    </submittedName>
</protein>
<evidence type="ECO:0000313" key="2">
    <source>
        <dbReference type="Proteomes" id="UP000177515"/>
    </source>
</evidence>
<dbReference type="Proteomes" id="UP000177515">
    <property type="component" value="Plasmid unnamed1"/>
</dbReference>
<gene>
    <name evidence="1" type="ORF">BKK80_35040</name>
</gene>
<proteinExistence type="predicted"/>
<accession>A0ABM6FH01</accession>
<evidence type="ECO:0000313" key="1">
    <source>
        <dbReference type="EMBL" id="AOZ11170.1"/>
    </source>
</evidence>
<keyword evidence="1" id="KW-0614">Plasmid</keyword>
<reference evidence="1 2" key="1">
    <citation type="submission" date="2016-10" db="EMBL/GenBank/DDBJ databases">
        <title>Complete genome sequences of three Cupriavidus strains isolated from various Malaysian environments.</title>
        <authorList>
            <person name="Abdullah A.A.-A."/>
            <person name="Shafie N.A.H."/>
            <person name="Lau N.S."/>
        </authorList>
    </citation>
    <scope>NUCLEOTIDE SEQUENCE [LARGE SCALE GENOMIC DNA]</scope>
    <source>
        <strain evidence="1 2">USMAA1020</strain>
        <plasmid evidence="1 2">unnamed1</plasmid>
    </source>
</reference>
<geneLocation type="plasmid" evidence="1 2">
    <name>unnamed1</name>
</geneLocation>